<dbReference type="EMBL" id="JBGUAW010000004">
    <property type="protein sequence ID" value="MFA9460642.1"/>
    <property type="molecule type" value="Genomic_DNA"/>
</dbReference>
<keyword evidence="2" id="KW-1185">Reference proteome</keyword>
<protein>
    <submittedName>
        <fullName evidence="1">Uncharacterized protein</fullName>
    </submittedName>
</protein>
<evidence type="ECO:0000313" key="2">
    <source>
        <dbReference type="Proteomes" id="UP001575181"/>
    </source>
</evidence>
<sequence length="130" mass="13868">MEIRSRTGSLIVHHEPGALTDIKAVLEDLGILLAGTTDVGTELERGAGPGSVLINAVNDLNRRLRLSSRGLLDLRILVPAGFAGLAVRQALRHGLQIEAAPWYLLAYLAFDSFVKLHPPQGAGSGTIPDR</sequence>
<proteinExistence type="predicted"/>
<comment type="caution">
    <text evidence="1">The sequence shown here is derived from an EMBL/GenBank/DDBJ whole genome shotgun (WGS) entry which is preliminary data.</text>
</comment>
<dbReference type="Proteomes" id="UP001575181">
    <property type="component" value="Unassembled WGS sequence"/>
</dbReference>
<accession>A0ABV4TUH7</accession>
<gene>
    <name evidence="1" type="ORF">ACERLL_07360</name>
</gene>
<dbReference type="RefSeq" id="WP_373655423.1">
    <property type="nucleotide sequence ID" value="NZ_JBGUAW010000004.1"/>
</dbReference>
<organism evidence="1 2">
    <name type="scientific">Thiohalorhabdus methylotrophus</name>
    <dbReference type="NCBI Taxonomy" id="3242694"/>
    <lineage>
        <taxon>Bacteria</taxon>
        <taxon>Pseudomonadati</taxon>
        <taxon>Pseudomonadota</taxon>
        <taxon>Gammaproteobacteria</taxon>
        <taxon>Thiohalorhabdales</taxon>
        <taxon>Thiohalorhabdaceae</taxon>
        <taxon>Thiohalorhabdus</taxon>
    </lineage>
</organism>
<evidence type="ECO:0000313" key="1">
    <source>
        <dbReference type="EMBL" id="MFA9460642.1"/>
    </source>
</evidence>
<name>A0ABV4TUH7_9GAMM</name>
<reference evidence="1 2" key="1">
    <citation type="submission" date="2024-08" db="EMBL/GenBank/DDBJ databases">
        <title>Whole-genome sequencing of halo(alkali)philic microorganisms from hypersaline lakes.</title>
        <authorList>
            <person name="Sorokin D.Y."/>
            <person name="Merkel A.Y."/>
            <person name="Messina E."/>
            <person name="Yakimov M."/>
        </authorList>
    </citation>
    <scope>NUCLEOTIDE SEQUENCE [LARGE SCALE GENOMIC DNA]</scope>
    <source>
        <strain evidence="1 2">Cl-TMA</strain>
    </source>
</reference>